<proteinExistence type="predicted"/>
<feature type="compositionally biased region" description="Polar residues" evidence="1">
    <location>
        <begin position="159"/>
        <end position="169"/>
    </location>
</feature>
<dbReference type="InterPro" id="IPR051760">
    <property type="entry name" value="KMT5A"/>
</dbReference>
<dbReference type="GO" id="GO:0006357">
    <property type="term" value="P:regulation of transcription by RNA polymerase II"/>
    <property type="evidence" value="ECO:0007669"/>
    <property type="project" value="TreeGrafter"/>
</dbReference>
<keyword evidence="4" id="KW-1185">Reference proteome</keyword>
<dbReference type="GO" id="GO:0042799">
    <property type="term" value="F:histone H4K20 methyltransferase activity"/>
    <property type="evidence" value="ECO:0007669"/>
    <property type="project" value="TreeGrafter"/>
</dbReference>
<dbReference type="InterPro" id="IPR046341">
    <property type="entry name" value="SET_dom_sf"/>
</dbReference>
<dbReference type="Gene3D" id="2.170.270.10">
    <property type="entry name" value="SET domain"/>
    <property type="match status" value="1"/>
</dbReference>
<dbReference type="Proteomes" id="UP001356427">
    <property type="component" value="Unassembled WGS sequence"/>
</dbReference>
<gene>
    <name evidence="3" type="ORF">J4Q44_G00388670</name>
</gene>
<comment type="caution">
    <text evidence="3">The sequence shown here is derived from an EMBL/GenBank/DDBJ whole genome shotgun (WGS) entry which is preliminary data.</text>
</comment>
<feature type="compositionally biased region" description="Polar residues" evidence="1">
    <location>
        <begin position="185"/>
        <end position="195"/>
    </location>
</feature>
<evidence type="ECO:0000259" key="2">
    <source>
        <dbReference type="Pfam" id="PF00856"/>
    </source>
</evidence>
<feature type="region of interest" description="Disordered" evidence="1">
    <location>
        <begin position="136"/>
        <end position="223"/>
    </location>
</feature>
<feature type="compositionally biased region" description="Low complexity" evidence="1">
    <location>
        <begin position="212"/>
        <end position="223"/>
    </location>
</feature>
<dbReference type="GO" id="GO:0043516">
    <property type="term" value="P:regulation of DNA damage response, signal transduction by p53 class mediator"/>
    <property type="evidence" value="ECO:0007669"/>
    <property type="project" value="TreeGrafter"/>
</dbReference>
<evidence type="ECO:0000313" key="4">
    <source>
        <dbReference type="Proteomes" id="UP001356427"/>
    </source>
</evidence>
<evidence type="ECO:0000256" key="1">
    <source>
        <dbReference type="SAM" id="MobiDB-lite"/>
    </source>
</evidence>
<accession>A0AAN8Q3X0</accession>
<dbReference type="Pfam" id="PF00856">
    <property type="entry name" value="SET"/>
    <property type="match status" value="1"/>
</dbReference>
<dbReference type="PANTHER" id="PTHR46167:SF1">
    <property type="entry name" value="N-LYSINE METHYLTRANSFERASE KMT5A"/>
    <property type="match status" value="1"/>
</dbReference>
<dbReference type="GO" id="GO:0005700">
    <property type="term" value="C:polytene chromosome"/>
    <property type="evidence" value="ECO:0007669"/>
    <property type="project" value="TreeGrafter"/>
</dbReference>
<protein>
    <recommendedName>
        <fullName evidence="2">SET domain-containing protein</fullName>
    </recommendedName>
</protein>
<feature type="domain" description="SET" evidence="2">
    <location>
        <begin position="37"/>
        <end position="97"/>
    </location>
</feature>
<dbReference type="AlphaFoldDB" id="A0AAN8Q3X0"/>
<name>A0AAN8Q3X0_9TELE</name>
<dbReference type="EMBL" id="JAGTTL010000388">
    <property type="protein sequence ID" value="KAK6288433.1"/>
    <property type="molecule type" value="Genomic_DNA"/>
</dbReference>
<dbReference type="SUPFAM" id="SSF82199">
    <property type="entry name" value="SET domain"/>
    <property type="match status" value="1"/>
</dbReference>
<dbReference type="PANTHER" id="PTHR46167">
    <property type="entry name" value="N-LYSINE METHYLTRANSFERASE KMT5A"/>
    <property type="match status" value="1"/>
</dbReference>
<dbReference type="InterPro" id="IPR001214">
    <property type="entry name" value="SET_dom"/>
</dbReference>
<evidence type="ECO:0000313" key="3">
    <source>
        <dbReference type="EMBL" id="KAK6288433.1"/>
    </source>
</evidence>
<reference evidence="3 4" key="1">
    <citation type="submission" date="2021-04" db="EMBL/GenBank/DDBJ databases">
        <authorList>
            <person name="De Guttry C."/>
            <person name="Zahm M."/>
            <person name="Klopp C."/>
            <person name="Cabau C."/>
            <person name="Louis A."/>
            <person name="Berthelot C."/>
            <person name="Parey E."/>
            <person name="Roest Crollius H."/>
            <person name="Montfort J."/>
            <person name="Robinson-Rechavi M."/>
            <person name="Bucao C."/>
            <person name="Bouchez O."/>
            <person name="Gislard M."/>
            <person name="Lluch J."/>
            <person name="Milhes M."/>
            <person name="Lampietro C."/>
            <person name="Lopez Roques C."/>
            <person name="Donnadieu C."/>
            <person name="Braasch I."/>
            <person name="Desvignes T."/>
            <person name="Postlethwait J."/>
            <person name="Bobe J."/>
            <person name="Wedekind C."/>
            <person name="Guiguen Y."/>
        </authorList>
    </citation>
    <scope>NUCLEOTIDE SEQUENCE [LARGE SCALE GENOMIC DNA]</scope>
    <source>
        <strain evidence="3">Cs_M1</strain>
        <tissue evidence="3">Blood</tissue>
    </source>
</reference>
<dbReference type="GO" id="GO:0005634">
    <property type="term" value="C:nucleus"/>
    <property type="evidence" value="ECO:0007669"/>
    <property type="project" value="TreeGrafter"/>
</dbReference>
<sequence>MSKRRARLSPEAEAIHFIISGSDKPCYKVKWINDYKGRGVFASAPIEKGSFVLEYRGEFISQYEWDKRQGKYTEKQNAFLFDFEWNNGSWCIDASCEDGSLGRLWPWRALTPSDKIPAQASADPETPSDKIQLNLQQTQKHTSDKIPAQPSADPEVRQRSTSSFQQTPSDKIPAQPSADPEVRQRSTSSFQQTPTDKIPAQPSADPEVRQRSTSSFQQASKSSGIVPFQCPTAKQTLMNLRMLQTIFQTHVAIPRMLLL</sequence>
<organism evidence="3 4">
    <name type="scientific">Coregonus suidteri</name>
    <dbReference type="NCBI Taxonomy" id="861788"/>
    <lineage>
        <taxon>Eukaryota</taxon>
        <taxon>Metazoa</taxon>
        <taxon>Chordata</taxon>
        <taxon>Craniata</taxon>
        <taxon>Vertebrata</taxon>
        <taxon>Euteleostomi</taxon>
        <taxon>Actinopterygii</taxon>
        <taxon>Neopterygii</taxon>
        <taxon>Teleostei</taxon>
        <taxon>Protacanthopterygii</taxon>
        <taxon>Salmoniformes</taxon>
        <taxon>Salmonidae</taxon>
        <taxon>Coregoninae</taxon>
        <taxon>Coregonus</taxon>
    </lineage>
</organism>